<sequence>MPPPPVPSVDWCERVTTRFTRAHRDPSVPQEAVQPGLAFLLAQLDLAAANVSAEIEQIHAQALDSHRHALLNYAVAAPVRRLSIPILHKILWLSLPDGWDDHPAGRLHPPFTRVCHVWRTIALSTPRLWTRIKVDLASSPMMQWGGPVMAYIERSGCEPLHIAFDFDIYSAGRKLNRYISATEASTLFNLHHSAWEALCSQAHRWASASLSAVPLSAFQQAPRVPFSQLRQLRWGFNPRPAGVGVDYDIPLAFFATAANLYEFVLLYVTEPLPPTLPPAWRPLRIVIWAGTRRQYFRYSCLPTLLKNDRWPTLAPAMHFLTQAGNFVEDLQLCIAGDAAYDYRSFMNRCRSVPLPAVKRLRLLDGACRLADCFDAPSMLEADFDSWGEPEHAPFVKARGQELGEYWLQEVDGLLCRPPTLTFLRLAPDGCRAMPVDVRCCLSQVPTLQELVLGDASLSDFTLANAAIGLHIVHALTRREDNRLSQEFLPSLLGLTILFDPRHCMAWNSSDSANAESPESRRLYCALWKMLDSRRADEEAEFESVCGLRAFTTNSSKSDASHWSGAVKWPLPEHHVGQLPCFIREWSREAEDELAKVSNEDPIEDWKPDPHSEDDSDDEE</sequence>
<dbReference type="AlphaFoldDB" id="A0A550CKG3"/>
<keyword evidence="3" id="KW-1185">Reference proteome</keyword>
<reference evidence="2 3" key="1">
    <citation type="journal article" date="2019" name="New Phytol.">
        <title>Comparative genomics reveals unique wood-decay strategies and fruiting body development in the Schizophyllaceae.</title>
        <authorList>
            <person name="Almasi E."/>
            <person name="Sahu N."/>
            <person name="Krizsan K."/>
            <person name="Balint B."/>
            <person name="Kovacs G.M."/>
            <person name="Kiss B."/>
            <person name="Cseklye J."/>
            <person name="Drula E."/>
            <person name="Henrissat B."/>
            <person name="Nagy I."/>
            <person name="Chovatia M."/>
            <person name="Adam C."/>
            <person name="LaButti K."/>
            <person name="Lipzen A."/>
            <person name="Riley R."/>
            <person name="Grigoriev I.V."/>
            <person name="Nagy L.G."/>
        </authorList>
    </citation>
    <scope>NUCLEOTIDE SEQUENCE [LARGE SCALE GENOMIC DNA]</scope>
    <source>
        <strain evidence="2 3">NL-1724</strain>
    </source>
</reference>
<name>A0A550CKG3_9AGAR</name>
<organism evidence="2 3">
    <name type="scientific">Schizophyllum amplum</name>
    <dbReference type="NCBI Taxonomy" id="97359"/>
    <lineage>
        <taxon>Eukaryota</taxon>
        <taxon>Fungi</taxon>
        <taxon>Dikarya</taxon>
        <taxon>Basidiomycota</taxon>
        <taxon>Agaricomycotina</taxon>
        <taxon>Agaricomycetes</taxon>
        <taxon>Agaricomycetidae</taxon>
        <taxon>Agaricales</taxon>
        <taxon>Schizophyllaceae</taxon>
        <taxon>Schizophyllum</taxon>
    </lineage>
</organism>
<accession>A0A550CKG3</accession>
<dbReference type="Proteomes" id="UP000320762">
    <property type="component" value="Unassembled WGS sequence"/>
</dbReference>
<evidence type="ECO:0000313" key="3">
    <source>
        <dbReference type="Proteomes" id="UP000320762"/>
    </source>
</evidence>
<evidence type="ECO:0000313" key="2">
    <source>
        <dbReference type="EMBL" id="TRM65259.1"/>
    </source>
</evidence>
<dbReference type="EMBL" id="VDMD01000005">
    <property type="protein sequence ID" value="TRM65259.1"/>
    <property type="molecule type" value="Genomic_DNA"/>
</dbReference>
<dbReference type="OrthoDB" id="3365698at2759"/>
<feature type="region of interest" description="Disordered" evidence="1">
    <location>
        <begin position="592"/>
        <end position="619"/>
    </location>
</feature>
<feature type="compositionally biased region" description="Basic and acidic residues" evidence="1">
    <location>
        <begin position="592"/>
        <end position="612"/>
    </location>
</feature>
<evidence type="ECO:0000256" key="1">
    <source>
        <dbReference type="SAM" id="MobiDB-lite"/>
    </source>
</evidence>
<protein>
    <recommendedName>
        <fullName evidence="4">F-box domain-containing protein</fullName>
    </recommendedName>
</protein>
<proteinExistence type="predicted"/>
<evidence type="ECO:0008006" key="4">
    <source>
        <dbReference type="Google" id="ProtNLM"/>
    </source>
</evidence>
<comment type="caution">
    <text evidence="2">The sequence shown here is derived from an EMBL/GenBank/DDBJ whole genome shotgun (WGS) entry which is preliminary data.</text>
</comment>
<gene>
    <name evidence="2" type="ORF">BD626DRAFT_215861</name>
</gene>